<dbReference type="InterPro" id="IPR040476">
    <property type="entry name" value="CSD2"/>
</dbReference>
<dbReference type="SUPFAM" id="SSF50249">
    <property type="entry name" value="Nucleic acid-binding proteins"/>
    <property type="match status" value="3"/>
</dbReference>
<dbReference type="PANTHER" id="PTHR23355">
    <property type="entry name" value="RIBONUCLEASE"/>
    <property type="match status" value="1"/>
</dbReference>
<evidence type="ECO:0000256" key="8">
    <source>
        <dbReference type="ARBA" id="ARBA00022884"/>
    </source>
</evidence>
<dbReference type="InterPro" id="IPR004476">
    <property type="entry name" value="RNase_II/RNase_R"/>
</dbReference>
<dbReference type="GO" id="GO:0006402">
    <property type="term" value="P:mRNA catabolic process"/>
    <property type="evidence" value="ECO:0007669"/>
    <property type="project" value="TreeGrafter"/>
</dbReference>
<dbReference type="InterPro" id="IPR013223">
    <property type="entry name" value="RNase_B_OB_dom"/>
</dbReference>
<evidence type="ECO:0000256" key="1">
    <source>
        <dbReference type="ARBA" id="ARBA00001849"/>
    </source>
</evidence>
<dbReference type="EC" id="3.1.13.1" evidence="3"/>
<dbReference type="InterPro" id="IPR001900">
    <property type="entry name" value="RNase_II/R"/>
</dbReference>
<keyword evidence="5" id="KW-0540">Nuclease</keyword>
<dbReference type="NCBIfam" id="TIGR00358">
    <property type="entry name" value="3_prime_RNase"/>
    <property type="match status" value="1"/>
</dbReference>
<proteinExistence type="predicted"/>
<dbReference type="GO" id="GO:0008859">
    <property type="term" value="F:exoribonuclease II activity"/>
    <property type="evidence" value="ECO:0007669"/>
    <property type="project" value="UniProtKB-EC"/>
</dbReference>
<evidence type="ECO:0000313" key="11">
    <source>
        <dbReference type="Proteomes" id="UP000787472"/>
    </source>
</evidence>
<dbReference type="InterPro" id="IPR050180">
    <property type="entry name" value="RNR_Ribonuclease"/>
</dbReference>
<evidence type="ECO:0000256" key="7">
    <source>
        <dbReference type="ARBA" id="ARBA00022839"/>
    </source>
</evidence>
<dbReference type="PROSITE" id="PS50126">
    <property type="entry name" value="S1"/>
    <property type="match status" value="1"/>
</dbReference>
<evidence type="ECO:0000256" key="5">
    <source>
        <dbReference type="ARBA" id="ARBA00022722"/>
    </source>
</evidence>
<dbReference type="RefSeq" id="WP_167189234.1">
    <property type="nucleotide sequence ID" value="NZ_JAAONZ010000014.1"/>
</dbReference>
<comment type="caution">
    <text evidence="10">The sequence shown here is derived from an EMBL/GenBank/DDBJ whole genome shotgun (WGS) entry which is preliminary data.</text>
</comment>
<protein>
    <recommendedName>
        <fullName evidence="3">exoribonuclease II</fullName>
        <ecNumber evidence="3">3.1.13.1</ecNumber>
    </recommendedName>
</protein>
<dbReference type="GO" id="GO:0003723">
    <property type="term" value="F:RNA binding"/>
    <property type="evidence" value="ECO:0007669"/>
    <property type="project" value="UniProtKB-KW"/>
</dbReference>
<feature type="domain" description="S1 motif" evidence="9">
    <location>
        <begin position="576"/>
        <end position="652"/>
    </location>
</feature>
<evidence type="ECO:0000313" key="10">
    <source>
        <dbReference type="EMBL" id="NHO67130.1"/>
    </source>
</evidence>
<evidence type="ECO:0000259" key="9">
    <source>
        <dbReference type="PROSITE" id="PS50126"/>
    </source>
</evidence>
<keyword evidence="6" id="KW-0378">Hydrolase</keyword>
<comment type="catalytic activity">
    <reaction evidence="1">
        <text>Exonucleolytic cleavage in the 3'- to 5'-direction to yield nucleoside 5'-phosphates.</text>
        <dbReference type="EC" id="3.1.13.1"/>
    </reaction>
</comment>
<dbReference type="InterPro" id="IPR012340">
    <property type="entry name" value="NA-bd_OB-fold"/>
</dbReference>
<dbReference type="Pfam" id="PF00773">
    <property type="entry name" value="RNB"/>
    <property type="match status" value="1"/>
</dbReference>
<evidence type="ECO:0000256" key="2">
    <source>
        <dbReference type="ARBA" id="ARBA00004496"/>
    </source>
</evidence>
<dbReference type="SMART" id="SM00955">
    <property type="entry name" value="RNB"/>
    <property type="match status" value="1"/>
</dbReference>
<accession>A0A9E5MMV0</accession>
<dbReference type="Proteomes" id="UP000787472">
    <property type="component" value="Unassembled WGS sequence"/>
</dbReference>
<evidence type="ECO:0000256" key="4">
    <source>
        <dbReference type="ARBA" id="ARBA00022490"/>
    </source>
</evidence>
<keyword evidence="11" id="KW-1185">Reference proteome</keyword>
<dbReference type="SMART" id="SM00316">
    <property type="entry name" value="S1"/>
    <property type="match status" value="2"/>
</dbReference>
<reference evidence="10" key="1">
    <citation type="submission" date="2020-03" db="EMBL/GenBank/DDBJ databases">
        <authorList>
            <person name="Guo F."/>
        </authorList>
    </citation>
    <scope>NUCLEOTIDE SEQUENCE</scope>
    <source>
        <strain evidence="10">JCM 30134</strain>
    </source>
</reference>
<evidence type="ECO:0000256" key="6">
    <source>
        <dbReference type="ARBA" id="ARBA00022801"/>
    </source>
</evidence>
<dbReference type="PANTHER" id="PTHR23355:SF37">
    <property type="entry name" value="EXORIBONUCLEASE 2"/>
    <property type="match status" value="1"/>
</dbReference>
<sequence>MLDLNALNQLNQLKQTIRSDKNLFQGTVRGSQGRFGFVVLEDGREAFLAPDEMARVLPGDRVEVSVTEKAENPESNKVDAELDKLISSTTKTLVGQYVVRGKGHFVSVDMPQLNRWVFIPPKARGKAQEGDFLVCRLVRHPFEDGKGQAKVTDILGKPGDVGIEHAFISQKHNLPTQWRKEEQTQVDAISSLALTELPDYDARTKLQDSLFVTIDSESTKDMDDALSIETTDSGWLLKVAIADPTASIAPNSALDKTAMQRANTAYLPGRAITMLPETLSNHTYSLVPGEDRPALLCQMQINHSGEIEQADFEFSIIRSAHKLSYDNVAALLEQEQQEAVPTDCHDLLKTLLACSQALNNYRRDNMLLMEERDDFDLVLNEKMHIADIRRQSHNLAQQIVQEAMLATNRSAGDLFARHNLNTGSHSGIFSSHKGFRAERLESIKKVVAEDFPDLAELDLETLDGYRQLIHSLHGNPEAASQLAAFRLMLQAGVLTTDASPHLGLAMEHYATVTSPIRRYNDFFNHRAIRAILEQKSLQGPSVEALAEMQKSIGTTRSASRDLEQWLICLFMEQQQGKTLDAKVFRVTSQGITVKLDEWGVNGFVKLNPKAFKFDPDRMSLCGEEQSFLLDQPLQVQVSRVDLDKKRINFNLV</sequence>
<keyword evidence="8" id="KW-0694">RNA-binding</keyword>
<dbReference type="Pfam" id="PF08206">
    <property type="entry name" value="OB_RNB"/>
    <property type="match status" value="1"/>
</dbReference>
<comment type="subcellular location">
    <subcellularLocation>
        <location evidence="2">Cytoplasm</location>
    </subcellularLocation>
</comment>
<dbReference type="Pfam" id="PF17876">
    <property type="entry name" value="CSD2"/>
    <property type="match status" value="1"/>
</dbReference>
<dbReference type="AlphaFoldDB" id="A0A9E5MMV0"/>
<keyword evidence="4" id="KW-0963">Cytoplasm</keyword>
<keyword evidence="7" id="KW-0269">Exonuclease</keyword>
<dbReference type="Gene3D" id="2.40.50.140">
    <property type="entry name" value="Nucleic acid-binding proteins"/>
    <property type="match status" value="2"/>
</dbReference>
<dbReference type="EMBL" id="JAAONZ010000014">
    <property type="protein sequence ID" value="NHO67130.1"/>
    <property type="molecule type" value="Genomic_DNA"/>
</dbReference>
<dbReference type="GO" id="GO:0005829">
    <property type="term" value="C:cytosol"/>
    <property type="evidence" value="ECO:0007669"/>
    <property type="project" value="TreeGrafter"/>
</dbReference>
<name>A0A9E5MMV0_9GAMM</name>
<gene>
    <name evidence="10" type="ORF">G8770_16400</name>
</gene>
<dbReference type="InterPro" id="IPR003029">
    <property type="entry name" value="S1_domain"/>
</dbReference>
<organism evidence="10 11">
    <name type="scientific">Pseudomaricurvus hydrocarbonicus</name>
    <dbReference type="NCBI Taxonomy" id="1470433"/>
    <lineage>
        <taxon>Bacteria</taxon>
        <taxon>Pseudomonadati</taxon>
        <taxon>Pseudomonadota</taxon>
        <taxon>Gammaproteobacteria</taxon>
        <taxon>Cellvibrionales</taxon>
        <taxon>Cellvibrionaceae</taxon>
        <taxon>Pseudomaricurvus</taxon>
    </lineage>
</organism>
<evidence type="ECO:0000256" key="3">
    <source>
        <dbReference type="ARBA" id="ARBA00012163"/>
    </source>
</evidence>